<dbReference type="GO" id="GO:1903724">
    <property type="term" value="P:positive regulation of centriole elongation"/>
    <property type="evidence" value="ECO:0007669"/>
    <property type="project" value="TreeGrafter"/>
</dbReference>
<dbReference type="PANTHER" id="PTHR28625:SF1">
    <property type="entry name" value="PROTEIN PHOSPHATASE 1 REGULATORY SUBUNIT 35"/>
    <property type="match status" value="1"/>
</dbReference>
<keyword evidence="3" id="KW-0206">Cytoskeleton</keyword>
<dbReference type="PROSITE" id="PS51257">
    <property type="entry name" value="PROKAR_LIPOPROTEIN"/>
    <property type="match status" value="1"/>
</dbReference>
<accession>A0A3P8VUE7</accession>
<evidence type="ECO:0000256" key="3">
    <source>
        <dbReference type="ARBA" id="ARBA00023212"/>
    </source>
</evidence>
<protein>
    <submittedName>
        <fullName evidence="7">Protein phosphatase 1 regulatory subunit 35</fullName>
    </submittedName>
</protein>
<dbReference type="Ensembl" id="ENSCSET00000019092.1">
    <property type="protein sequence ID" value="ENSCSEP00000018858.1"/>
    <property type="gene ID" value="ENSCSEG00000012064.1"/>
</dbReference>
<proteinExistence type="inferred from homology"/>
<dbReference type="InterPro" id="IPR029135">
    <property type="entry name" value="PPP1R35_C"/>
</dbReference>
<dbReference type="Pfam" id="PF15503">
    <property type="entry name" value="PPP1R35_C"/>
    <property type="match status" value="1"/>
</dbReference>
<feature type="domain" description="Protein phosphatase 1 regulatory subunit 35 C-terminal" evidence="6">
    <location>
        <begin position="119"/>
        <end position="255"/>
    </location>
</feature>
<feature type="compositionally biased region" description="Low complexity" evidence="5">
    <location>
        <begin position="1"/>
        <end position="10"/>
    </location>
</feature>
<evidence type="ECO:0000259" key="6">
    <source>
        <dbReference type="Pfam" id="PF15503"/>
    </source>
</evidence>
<keyword evidence="2" id="KW-0963">Cytoplasm</keyword>
<dbReference type="OrthoDB" id="8942190at2759"/>
<dbReference type="GO" id="GO:0045724">
    <property type="term" value="P:positive regulation of cilium assembly"/>
    <property type="evidence" value="ECO:0007669"/>
    <property type="project" value="TreeGrafter"/>
</dbReference>
<dbReference type="KEGG" id="csem:103393491"/>
<reference evidence="7 8" key="1">
    <citation type="journal article" date="2014" name="Nat. Genet.">
        <title>Whole-genome sequence of a flatfish provides insights into ZW sex chromosome evolution and adaptation to a benthic lifestyle.</title>
        <authorList>
            <person name="Chen S."/>
            <person name="Zhang G."/>
            <person name="Shao C."/>
            <person name="Huang Q."/>
            <person name="Liu G."/>
            <person name="Zhang P."/>
            <person name="Song W."/>
            <person name="An N."/>
            <person name="Chalopin D."/>
            <person name="Volff J.N."/>
            <person name="Hong Y."/>
            <person name="Li Q."/>
            <person name="Sha Z."/>
            <person name="Zhou H."/>
            <person name="Xie M."/>
            <person name="Yu Q."/>
            <person name="Liu Y."/>
            <person name="Xiang H."/>
            <person name="Wang N."/>
            <person name="Wu K."/>
            <person name="Yang C."/>
            <person name="Zhou Q."/>
            <person name="Liao X."/>
            <person name="Yang L."/>
            <person name="Hu Q."/>
            <person name="Zhang J."/>
            <person name="Meng L."/>
            <person name="Jin L."/>
            <person name="Tian Y."/>
            <person name="Lian J."/>
            <person name="Yang J."/>
            <person name="Miao G."/>
            <person name="Liu S."/>
            <person name="Liang Z."/>
            <person name="Yan F."/>
            <person name="Li Y."/>
            <person name="Sun B."/>
            <person name="Zhang H."/>
            <person name="Zhang J."/>
            <person name="Zhu Y."/>
            <person name="Du M."/>
            <person name="Zhao Y."/>
            <person name="Schartl M."/>
            <person name="Tang Q."/>
            <person name="Wang J."/>
        </authorList>
    </citation>
    <scope>NUCLEOTIDE SEQUENCE</scope>
</reference>
<dbReference type="Proteomes" id="UP000265120">
    <property type="component" value="Chromosome 17"/>
</dbReference>
<reference evidence="7" key="3">
    <citation type="submission" date="2025-09" db="UniProtKB">
        <authorList>
            <consortium name="Ensembl"/>
        </authorList>
    </citation>
    <scope>IDENTIFICATION</scope>
</reference>
<evidence type="ECO:0000256" key="5">
    <source>
        <dbReference type="SAM" id="MobiDB-lite"/>
    </source>
</evidence>
<dbReference type="RefSeq" id="XP_008328705.1">
    <property type="nucleotide sequence ID" value="XM_008330483.3"/>
</dbReference>
<evidence type="ECO:0000313" key="7">
    <source>
        <dbReference type="Ensembl" id="ENSCSEP00000018858.1"/>
    </source>
</evidence>
<dbReference type="OMA" id="MMGCEEP"/>
<dbReference type="InParanoid" id="A0A3P8VUE7"/>
<feature type="compositionally biased region" description="Basic and acidic residues" evidence="5">
    <location>
        <begin position="46"/>
        <end position="58"/>
    </location>
</feature>
<dbReference type="CTD" id="221908"/>
<dbReference type="GO" id="GO:0019902">
    <property type="term" value="F:phosphatase binding"/>
    <property type="evidence" value="ECO:0007669"/>
    <property type="project" value="InterPro"/>
</dbReference>
<dbReference type="PANTHER" id="PTHR28625">
    <property type="entry name" value="PROTEIN PHOSPHATASE 1 REGULATORY SUBUNIT 35"/>
    <property type="match status" value="1"/>
</dbReference>
<feature type="region of interest" description="Disordered" evidence="5">
    <location>
        <begin position="1"/>
        <end position="63"/>
    </location>
</feature>
<organism evidence="7 8">
    <name type="scientific">Cynoglossus semilaevis</name>
    <name type="common">Tongue sole</name>
    <dbReference type="NCBI Taxonomy" id="244447"/>
    <lineage>
        <taxon>Eukaryota</taxon>
        <taxon>Metazoa</taxon>
        <taxon>Chordata</taxon>
        <taxon>Craniata</taxon>
        <taxon>Vertebrata</taxon>
        <taxon>Euteleostomi</taxon>
        <taxon>Actinopterygii</taxon>
        <taxon>Neopterygii</taxon>
        <taxon>Teleostei</taxon>
        <taxon>Neoteleostei</taxon>
        <taxon>Acanthomorphata</taxon>
        <taxon>Carangaria</taxon>
        <taxon>Pleuronectiformes</taxon>
        <taxon>Pleuronectoidei</taxon>
        <taxon>Cynoglossidae</taxon>
        <taxon>Cynoglossinae</taxon>
        <taxon>Cynoglossus</taxon>
    </lineage>
</organism>
<dbReference type="STRING" id="244447.ENSCSEP00000018858"/>
<dbReference type="GeneID" id="103393491"/>
<sequence>MRSSTSALSPPHSPPPAPLPLASSSSVTGCPELDLSVNVTPTPKTEPSKQNRPLDGHTKGQKVSFKEPLVCTLTLEPHGTFVKKAQRQQPIRADASKHIVEFPVAESNPGAGCLETVGLNSTLALKAELQSLQSEGFNSQKAVQETLRKSERTKNLINTKATDVVNVSRSQLLFNSLVSVSVQKDELIHQLLQDRLTVHPLCHEVKAADGPSLSVFVTSDLVRQKPLPPSEEPPCDKLKPLTRRACSTFDLSQRQRRWEATP</sequence>
<dbReference type="GO" id="GO:0005814">
    <property type="term" value="C:centriole"/>
    <property type="evidence" value="ECO:0007669"/>
    <property type="project" value="UniProtKB-SubCell"/>
</dbReference>
<evidence type="ECO:0000256" key="4">
    <source>
        <dbReference type="ARBA" id="ARBA00029452"/>
    </source>
</evidence>
<dbReference type="AlphaFoldDB" id="A0A3P8VUE7"/>
<comment type="subcellular location">
    <subcellularLocation>
        <location evidence="1">Cytoplasm</location>
        <location evidence="1">Cytoskeleton</location>
        <location evidence="1">Microtubule organizing center</location>
        <location evidence="1">Centrosome</location>
        <location evidence="1">Centriole</location>
    </subcellularLocation>
</comment>
<reference evidence="7" key="2">
    <citation type="submission" date="2025-08" db="UniProtKB">
        <authorList>
            <consortium name="Ensembl"/>
        </authorList>
    </citation>
    <scope>IDENTIFICATION</scope>
</reference>
<dbReference type="InterPro" id="IPR033590">
    <property type="entry name" value="PPP1R35"/>
</dbReference>
<dbReference type="FunCoup" id="A0A3P8VUE7">
    <property type="interactions" value="711"/>
</dbReference>
<evidence type="ECO:0000256" key="1">
    <source>
        <dbReference type="ARBA" id="ARBA00004114"/>
    </source>
</evidence>
<comment type="similarity">
    <text evidence="4">Belongs to the PPP1R35 family.</text>
</comment>
<evidence type="ECO:0000256" key="2">
    <source>
        <dbReference type="ARBA" id="ARBA00022490"/>
    </source>
</evidence>
<keyword evidence="8" id="KW-1185">Reference proteome</keyword>
<dbReference type="GeneTree" id="ENSGT00940000167671"/>
<evidence type="ECO:0000313" key="8">
    <source>
        <dbReference type="Proteomes" id="UP000265120"/>
    </source>
</evidence>
<name>A0A3P8VUE7_CYNSE</name>